<evidence type="ECO:0000256" key="1">
    <source>
        <dbReference type="SAM" id="Coils"/>
    </source>
</evidence>
<feature type="compositionally biased region" description="Basic and acidic residues" evidence="2">
    <location>
        <begin position="300"/>
        <end position="311"/>
    </location>
</feature>
<feature type="region of interest" description="Disordered" evidence="2">
    <location>
        <begin position="297"/>
        <end position="332"/>
    </location>
</feature>
<feature type="compositionally biased region" description="Acidic residues" evidence="2">
    <location>
        <begin position="932"/>
        <end position="945"/>
    </location>
</feature>
<feature type="compositionally biased region" description="Polar residues" evidence="2">
    <location>
        <begin position="87"/>
        <end position="97"/>
    </location>
</feature>
<feature type="region of interest" description="Disordered" evidence="2">
    <location>
        <begin position="1"/>
        <end position="42"/>
    </location>
</feature>
<evidence type="ECO:0000256" key="2">
    <source>
        <dbReference type="SAM" id="MobiDB-lite"/>
    </source>
</evidence>
<feature type="compositionally biased region" description="Low complexity" evidence="2">
    <location>
        <begin position="69"/>
        <end position="79"/>
    </location>
</feature>
<evidence type="ECO:0000313" key="3">
    <source>
        <dbReference type="EMBL" id="KAF9734448.1"/>
    </source>
</evidence>
<feature type="region of interest" description="Disordered" evidence="2">
    <location>
        <begin position="742"/>
        <end position="768"/>
    </location>
</feature>
<dbReference type="EMBL" id="WJXW01000007">
    <property type="protein sequence ID" value="KAF9734448.1"/>
    <property type="molecule type" value="Genomic_DNA"/>
</dbReference>
<feature type="region of interest" description="Disordered" evidence="2">
    <location>
        <begin position="66"/>
        <end position="191"/>
    </location>
</feature>
<feature type="compositionally biased region" description="Basic and acidic residues" evidence="2">
    <location>
        <begin position="894"/>
        <end position="906"/>
    </location>
</feature>
<feature type="coiled-coil region" evidence="1">
    <location>
        <begin position="424"/>
        <end position="552"/>
    </location>
</feature>
<sequence length="972" mass="107151">MTTVHHSPPPGATPFAIYEDLEDLEPPSPSEEGDVSFTSDMSMSGADVAIPSIESEHELLDELEPYNGSYTSRTSILSSSRRDSTMTDHSFISSLPSEFSVASKPVTPANALDSRYSPRKDRPPFRNPSSVRAIQMASPAPSLALEAPRERTRGSYKLTTPSKSSRSDSVSTTSRRRSRSHRDSMHMEYQAQQARASATPQPLPLVLLHVTILPMQMPYTPEVMIKIMPEWLVENYKILEEKLQDIVLMRRGLLIQHPRDEYDVLEERILESLELKTPRLLPCGHFVAPDSDDEDALGCDDEHAHAADDGAGRGSRMSGGTITAEEDPGLRYPTPNSEDAGVCMDCHRQVKKPGHGVGAGTKRWDIKIYAANGLMRAGAWVAAWSEMERCDVEIAPWIPHDVRKTLDKRLEQEQEKAKAKALYAAELKRQMDEEATLQRKLEEEAEAKRRSEEAELQIKTEAEAVMLQRKLEEEAAEKRKLEETLTEKIEEAKEAIRVEFEAQALMESNGVAQRFRAFEEALKAERAKAERAKAERAKAERAKAERAKAAAQVPPVLQVPQILSRSRSRSRHRNRSRSRRPRVEEIPLGTLLKNYLVLQLQDSRNLFILILGALVFFLLKSNPNWNLPQPTLDLATDVSLKHMAESRVPIVVTSTATMIETSFSTLVVTEVQTLDGPRETLSLPSSDIAVVEEAVSTPSLSHEDELDAVTVPSAETEDVYESAELANLILGELAEQIVSEHDTATLKDEPISNEEVSGSVRSAESLAPSVEAGSAESFAATESLSPSVTVEVSEAEETVAGEFIDEGSVLEEFVTEEPIAEVSTAEEPVAEQNMVEGPVVQEVMADEPVAEEVIAEEPIAEEPIAEEPIAEEPIAEEPIAEAPLSEGFIVEQHMAAEETNAEKTKAEPSSTEEFDSPLASVSPEASSVNVEEIADAETLDEDTLEQEIIQVNGDPILSEDEGLPAVHDRDEL</sequence>
<reference evidence="3" key="1">
    <citation type="journal article" date="2020" name="Mol. Plant Microbe Interact.">
        <title>Genome Sequence of the Biocontrol Agent Coniothyrium minitans strain Conio (IMI 134523).</title>
        <authorList>
            <person name="Patel D."/>
            <person name="Shittu T.A."/>
            <person name="Baroncelli R."/>
            <person name="Muthumeenakshi S."/>
            <person name="Osborne T.H."/>
            <person name="Janganan T.K."/>
            <person name="Sreenivasaprasad S."/>
        </authorList>
    </citation>
    <scope>NUCLEOTIDE SEQUENCE</scope>
    <source>
        <strain evidence="3">Conio</strain>
    </source>
</reference>
<dbReference type="Proteomes" id="UP000756921">
    <property type="component" value="Unassembled WGS sequence"/>
</dbReference>
<dbReference type="AlphaFoldDB" id="A0A9P6GFR3"/>
<accession>A0A9P6GFR3</accession>
<feature type="region of interest" description="Disordered" evidence="2">
    <location>
        <begin position="893"/>
        <end position="972"/>
    </location>
</feature>
<gene>
    <name evidence="3" type="ORF">PMIN01_07351</name>
</gene>
<comment type="caution">
    <text evidence="3">The sequence shown here is derived from an EMBL/GenBank/DDBJ whole genome shotgun (WGS) entry which is preliminary data.</text>
</comment>
<evidence type="ECO:0008006" key="5">
    <source>
        <dbReference type="Google" id="ProtNLM"/>
    </source>
</evidence>
<proteinExistence type="predicted"/>
<keyword evidence="1" id="KW-0175">Coiled coil</keyword>
<organism evidence="3 4">
    <name type="scientific">Paraphaeosphaeria minitans</name>
    <dbReference type="NCBI Taxonomy" id="565426"/>
    <lineage>
        <taxon>Eukaryota</taxon>
        <taxon>Fungi</taxon>
        <taxon>Dikarya</taxon>
        <taxon>Ascomycota</taxon>
        <taxon>Pezizomycotina</taxon>
        <taxon>Dothideomycetes</taxon>
        <taxon>Pleosporomycetidae</taxon>
        <taxon>Pleosporales</taxon>
        <taxon>Massarineae</taxon>
        <taxon>Didymosphaeriaceae</taxon>
        <taxon>Paraphaeosphaeria</taxon>
    </lineage>
</organism>
<keyword evidence="4" id="KW-1185">Reference proteome</keyword>
<evidence type="ECO:0000313" key="4">
    <source>
        <dbReference type="Proteomes" id="UP000756921"/>
    </source>
</evidence>
<name>A0A9P6GFR3_9PLEO</name>
<feature type="compositionally biased region" description="Low complexity" evidence="2">
    <location>
        <begin position="137"/>
        <end position="146"/>
    </location>
</feature>
<protein>
    <recommendedName>
        <fullName evidence="5">Pathway-specific nitrogen regulator</fullName>
    </recommendedName>
</protein>
<feature type="compositionally biased region" description="Low complexity" evidence="2">
    <location>
        <begin position="162"/>
        <end position="173"/>
    </location>
</feature>
<dbReference type="OrthoDB" id="5369448at2759"/>